<evidence type="ECO:0000313" key="1">
    <source>
        <dbReference type="EMBL" id="CAA9276920.1"/>
    </source>
</evidence>
<dbReference type="EMBL" id="CADCTK010000723">
    <property type="protein sequence ID" value="CAA9276920.1"/>
    <property type="molecule type" value="Genomic_DNA"/>
</dbReference>
<proteinExistence type="predicted"/>
<reference evidence="1" key="1">
    <citation type="submission" date="2020-02" db="EMBL/GenBank/DDBJ databases">
        <authorList>
            <person name="Meier V. D."/>
        </authorList>
    </citation>
    <scope>NUCLEOTIDE SEQUENCE</scope>
    <source>
        <strain evidence="1">AVDCRST_MAG26</strain>
    </source>
</reference>
<name>A0A6J4JHI9_9CHLR</name>
<gene>
    <name evidence="1" type="ORF">AVDCRST_MAG26-3112</name>
</gene>
<dbReference type="AlphaFoldDB" id="A0A6J4JHI9"/>
<accession>A0A6J4JHI9</accession>
<organism evidence="1">
    <name type="scientific">uncultured Chloroflexia bacterium</name>
    <dbReference type="NCBI Taxonomy" id="1672391"/>
    <lineage>
        <taxon>Bacteria</taxon>
        <taxon>Bacillati</taxon>
        <taxon>Chloroflexota</taxon>
        <taxon>Chloroflexia</taxon>
        <taxon>environmental samples</taxon>
    </lineage>
</organism>
<protein>
    <submittedName>
        <fullName evidence="1">Uncharacterized protein</fullName>
    </submittedName>
</protein>
<sequence>MRAGFDQVLAVVQDQQELLVAQVVDQDVEERTPRLFAHAERGRHALHNQRRIQDGRQLDEPHAVDELLHELRGCFKREPRLAGTTGTGQGQEMCGAEQAFDLGKLSLASDERRELDG</sequence>